<reference evidence="1" key="1">
    <citation type="submission" date="2022-10" db="EMBL/GenBank/DDBJ databases">
        <title>Culturing micro-colonial fungi from biological soil crusts in the Mojave desert and describing Neophaeococcomyces mojavensis, and introducing the new genera and species Taxawa tesnikishii.</title>
        <authorList>
            <person name="Kurbessoian T."/>
            <person name="Stajich J.E."/>
        </authorList>
    </citation>
    <scope>NUCLEOTIDE SEQUENCE</scope>
    <source>
        <strain evidence="1">TK_41</strain>
    </source>
</reference>
<evidence type="ECO:0008006" key="3">
    <source>
        <dbReference type="Google" id="ProtNLM"/>
    </source>
</evidence>
<sequence length="741" mass="83450">MAEFASAVIGLVVTAHSSALMISEIARTLKHAEQEISSYASEIRQFQTCVHFMEECLSKEQAASLRPVSPLHQQALSDIAEARNVLMKINGLLEKILGSASLTPDNIRRLRRRTWLQYHSRVKRLISELRNIRVMIQLTFLMYQSELVNVPRSPRVAALATLMGPNPESPFQGVAKEHTLAAYSNNVPIYPHVTLTRHTCDRQSYTIIRPFSMMDGVFGQLLVKWQPQRSGTCHCQSHSCCEWAASMLWIAWSLPAWTSNTLDNFPISAHFSTPRFKLNLALTGPNTVPWRAPILKAARSKDMSIIRELLSNRSCNINEVDEFGVDVMHLTLYRPGDFSDVGNLKRHADLMRLWTNAGYHAEDIFESGSGCGTTIEILISIIMVLRAELGLWNDFHGLEALHYLCSACGLDSSETWRSFMSSLRKVPLMESLLCVNQALPSFEDRVTEYASEGTLEEMCSLGIWKRSNPPFLCTTSYLLVANTWHEPLERLCEYGIGADERNSYSDVQNQNLLHALAGCAHWRVPPVDDFLATEEVLLGTSLDPNAKDSNGETFLHNSVLMPYGTPPLDLLHRKSRMPIDWLATDNGGTTARRKYEDYWKLEVSQADAVTGPLEQNEDNEVASESALVPLGQQDLSNGFDFVLARSLQGPGTRVRPSLGSRCHRHGRIHLHAISFDRRDTDPAMSTQWRDHHEDVINFLYDRERDQLSTGRCSAEVHLTETALANEEWQAPRMPGSFEQCA</sequence>
<dbReference type="AlphaFoldDB" id="A0AA38XPU0"/>
<protein>
    <recommendedName>
        <fullName evidence="3">Fungal N-terminal domain-containing protein</fullName>
    </recommendedName>
</protein>
<name>A0AA38XPU0_9EURO</name>
<accession>A0AA38XPU0</accession>
<dbReference type="Proteomes" id="UP001172673">
    <property type="component" value="Unassembled WGS sequence"/>
</dbReference>
<dbReference type="Gene3D" id="1.25.40.20">
    <property type="entry name" value="Ankyrin repeat-containing domain"/>
    <property type="match status" value="1"/>
</dbReference>
<dbReference type="InterPro" id="IPR036770">
    <property type="entry name" value="Ankyrin_rpt-contain_sf"/>
</dbReference>
<comment type="caution">
    <text evidence="1">The sequence shown here is derived from an EMBL/GenBank/DDBJ whole genome shotgun (WGS) entry which is preliminary data.</text>
</comment>
<proteinExistence type="predicted"/>
<keyword evidence="2" id="KW-1185">Reference proteome</keyword>
<evidence type="ECO:0000313" key="2">
    <source>
        <dbReference type="Proteomes" id="UP001172673"/>
    </source>
</evidence>
<organism evidence="1 2">
    <name type="scientific">Cladophialophora chaetospira</name>
    <dbReference type="NCBI Taxonomy" id="386627"/>
    <lineage>
        <taxon>Eukaryota</taxon>
        <taxon>Fungi</taxon>
        <taxon>Dikarya</taxon>
        <taxon>Ascomycota</taxon>
        <taxon>Pezizomycotina</taxon>
        <taxon>Eurotiomycetes</taxon>
        <taxon>Chaetothyriomycetidae</taxon>
        <taxon>Chaetothyriales</taxon>
        <taxon>Herpotrichiellaceae</taxon>
        <taxon>Cladophialophora</taxon>
    </lineage>
</organism>
<dbReference type="EMBL" id="JAPDRK010000001">
    <property type="protein sequence ID" value="KAJ9617236.1"/>
    <property type="molecule type" value="Genomic_DNA"/>
</dbReference>
<evidence type="ECO:0000313" key="1">
    <source>
        <dbReference type="EMBL" id="KAJ9617236.1"/>
    </source>
</evidence>
<dbReference type="SUPFAM" id="SSF48403">
    <property type="entry name" value="Ankyrin repeat"/>
    <property type="match status" value="1"/>
</dbReference>
<gene>
    <name evidence="1" type="ORF">H2200_000957</name>
</gene>